<gene>
    <name evidence="1" type="ORF">H131_10403</name>
</gene>
<dbReference type="Proteomes" id="UP000013911">
    <property type="component" value="Unassembled WGS sequence"/>
</dbReference>
<organism evidence="1 2">
    <name type="scientific">Lysinibacillus sphaericus OT4b.31</name>
    <dbReference type="NCBI Taxonomy" id="1285586"/>
    <lineage>
        <taxon>Bacteria</taxon>
        <taxon>Bacillati</taxon>
        <taxon>Bacillota</taxon>
        <taxon>Bacilli</taxon>
        <taxon>Bacillales</taxon>
        <taxon>Bacillaceae</taxon>
        <taxon>Lysinibacillus</taxon>
    </lineage>
</organism>
<evidence type="ECO:0000313" key="1">
    <source>
        <dbReference type="EMBL" id="EON72544.1"/>
    </source>
</evidence>
<reference evidence="1 2" key="1">
    <citation type="submission" date="2013-04" db="EMBL/GenBank/DDBJ databases">
        <title>Draft genome of the heavy metal tolerant bacterium Lysinibacillus sphaericus strain OT4b.31.</title>
        <authorList>
            <person name="Pena-Montenegro T.D."/>
            <person name="Dussan J."/>
        </authorList>
    </citation>
    <scope>NUCLEOTIDE SEQUENCE [LARGE SCALE GENOMIC DNA]</scope>
    <source>
        <strain evidence="1 2">OT4b.31</strain>
    </source>
</reference>
<dbReference type="HOGENOM" id="CLU_2717578_0_0_9"/>
<proteinExistence type="predicted"/>
<evidence type="ECO:0000313" key="2">
    <source>
        <dbReference type="Proteomes" id="UP000013911"/>
    </source>
</evidence>
<sequence length="72" mass="7933">MILILSIHSILNVLIVKDDGIGQVGNEECDPNNHEGWAYIKVFLLNGKMSIAKCTPTGLCFIIFIPMKGEES</sequence>
<dbReference type="AlphaFoldDB" id="R7ZEU0"/>
<protein>
    <submittedName>
        <fullName evidence="1">SalK-like protein</fullName>
    </submittedName>
</protein>
<accession>R7ZEU0</accession>
<name>R7ZEU0_LYSSH</name>
<dbReference type="RefSeq" id="WP_010859029.1">
    <property type="nucleotide sequence ID" value="NZ_KB933398.1"/>
</dbReference>
<dbReference type="EMBL" id="AQPX01000017">
    <property type="protein sequence ID" value="EON72544.1"/>
    <property type="molecule type" value="Genomic_DNA"/>
</dbReference>
<comment type="caution">
    <text evidence="1">The sequence shown here is derived from an EMBL/GenBank/DDBJ whole genome shotgun (WGS) entry which is preliminary data.</text>
</comment>